<dbReference type="EMBL" id="JASNVK010000001">
    <property type="protein sequence ID" value="MDK4299778.1"/>
    <property type="molecule type" value="Genomic_DNA"/>
</dbReference>
<gene>
    <name evidence="2" type="ORF">QPX45_00680</name>
    <name evidence="3" type="ORF">QPX54_02445</name>
</gene>
<dbReference type="Proteomes" id="UP001243856">
    <property type="component" value="Unassembled WGS sequence"/>
</dbReference>
<organism evidence="3 4">
    <name type="scientific">Corynebacterium propinquum</name>
    <dbReference type="NCBI Taxonomy" id="43769"/>
    <lineage>
        <taxon>Bacteria</taxon>
        <taxon>Bacillati</taxon>
        <taxon>Actinomycetota</taxon>
        <taxon>Actinomycetes</taxon>
        <taxon>Mycobacteriales</taxon>
        <taxon>Corynebacteriaceae</taxon>
        <taxon>Corynebacterium</taxon>
    </lineage>
</organism>
<reference evidence="3 5" key="1">
    <citation type="submission" date="2023-05" db="EMBL/GenBank/DDBJ databases">
        <title>Metabolic capabilities are highly conserved among human nasal-associated Corynebacterium species in pangenomic analyses.</title>
        <authorList>
            <person name="Tran T.H."/>
            <person name="Roberts A.Q."/>
            <person name="Escapa I.F."/>
            <person name="Gao W."/>
            <person name="Conlan S."/>
            <person name="Kong H."/>
            <person name="Segre J.A."/>
            <person name="Kelly M.S."/>
            <person name="Lemon K.P."/>
        </authorList>
    </citation>
    <scope>NUCLEOTIDE SEQUENCE</scope>
    <source>
        <strain evidence="3">KPL2654</strain>
        <strain evidence="2 5">KPL2811</strain>
    </source>
</reference>
<dbReference type="Pfam" id="PF01636">
    <property type="entry name" value="APH"/>
    <property type="match status" value="1"/>
</dbReference>
<dbReference type="AlphaFoldDB" id="A0AAP4F6D4"/>
<accession>A0AAP4F6D4</accession>
<dbReference type="EMBL" id="JASNVP010000002">
    <property type="protein sequence ID" value="MDK4325375.1"/>
    <property type="molecule type" value="Genomic_DNA"/>
</dbReference>
<feature type="domain" description="Aminoglycoside phosphotransferase" evidence="1">
    <location>
        <begin position="72"/>
        <end position="281"/>
    </location>
</feature>
<dbReference type="GeneID" id="64187315"/>
<dbReference type="Proteomes" id="UP001226160">
    <property type="component" value="Unassembled WGS sequence"/>
</dbReference>
<evidence type="ECO:0000313" key="3">
    <source>
        <dbReference type="EMBL" id="MDK4325375.1"/>
    </source>
</evidence>
<dbReference type="SUPFAM" id="SSF56112">
    <property type="entry name" value="Protein kinase-like (PK-like)"/>
    <property type="match status" value="1"/>
</dbReference>
<evidence type="ECO:0000259" key="1">
    <source>
        <dbReference type="Pfam" id="PF01636"/>
    </source>
</evidence>
<dbReference type="InterPro" id="IPR011009">
    <property type="entry name" value="Kinase-like_dom_sf"/>
</dbReference>
<dbReference type="RefSeq" id="WP_018119642.1">
    <property type="nucleotide sequence ID" value="NZ_CABIYR010000002.1"/>
</dbReference>
<name>A0AAP4F6D4_9CORY</name>
<dbReference type="Gene3D" id="3.90.1200.10">
    <property type="match status" value="1"/>
</dbReference>
<evidence type="ECO:0000313" key="5">
    <source>
        <dbReference type="Proteomes" id="UP001243856"/>
    </source>
</evidence>
<evidence type="ECO:0000313" key="4">
    <source>
        <dbReference type="Proteomes" id="UP001226160"/>
    </source>
</evidence>
<dbReference type="InterPro" id="IPR002575">
    <property type="entry name" value="Aminoglycoside_PTrfase"/>
</dbReference>
<protein>
    <submittedName>
        <fullName evidence="3">Phosphotransferase</fullName>
    </submittedName>
</protein>
<keyword evidence="5" id="KW-1185">Reference proteome</keyword>
<proteinExistence type="predicted"/>
<comment type="caution">
    <text evidence="3">The sequence shown here is derived from an EMBL/GenBank/DDBJ whole genome shotgun (WGS) entry which is preliminary data.</text>
</comment>
<evidence type="ECO:0000313" key="2">
    <source>
        <dbReference type="EMBL" id="MDK4299778.1"/>
    </source>
</evidence>
<sequence length="403" mass="44558">MPSQEQLVSIAEDLLSHRFGGSQRLEDVEVLAGSGESTVLRARVASQPFLQYRTVVLKFVPMIGEVLYDAALMREVVAYQFTTALPENVRPGPMLLAHDIDQRLVVMTDSGDGDTFDDLLETAKHETRGHILRNLGSSLGRMHAGTAEREKEFDILMARMLKQHPQFGENQEVRDDALQQSILLGEQILEQSGFSVPQAFHDAAQVARKRVVGGSARAFTPFDLSPDNIIVAEKTHFLDYEWAGFRDVSFDIACVVAGFPQFVFTHPITDEEADTFISAWKREIKEVFPNLVEPHNLHARVLAALVGWGLSTLATMSAGNLSGVVGMVQKGEDISTDLDQAAALLRTGSADSFSDDELLARRDIYETFEAMSRFGDNGTEDTSAEIAEFARSIAQRVEKPGWK</sequence>